<dbReference type="PROSITE" id="PS50261">
    <property type="entry name" value="G_PROTEIN_RECEP_F2_4"/>
    <property type="match status" value="1"/>
</dbReference>
<evidence type="ECO:0000256" key="1">
    <source>
        <dbReference type="ARBA" id="ARBA00004141"/>
    </source>
</evidence>
<accession>A0A668RJ23</accession>
<comment type="subcellular location">
    <subcellularLocation>
        <location evidence="1">Membrane</location>
        <topology evidence="1">Multi-pass membrane protein</topology>
    </subcellularLocation>
</comment>
<protein>
    <recommendedName>
        <fullName evidence="6">G-protein coupled receptors family 2 profile 2 domain-containing protein</fullName>
    </recommendedName>
</protein>
<dbReference type="Pfam" id="PF00002">
    <property type="entry name" value="7tm_2"/>
    <property type="match status" value="1"/>
</dbReference>
<evidence type="ECO:0000256" key="5">
    <source>
        <dbReference type="SAM" id="Phobius"/>
    </source>
</evidence>
<dbReference type="AlphaFoldDB" id="A0A668RJ23"/>
<dbReference type="InterPro" id="IPR000832">
    <property type="entry name" value="GPCR_2_secretin-like"/>
</dbReference>
<feature type="transmembrane region" description="Helical" evidence="5">
    <location>
        <begin position="385"/>
        <end position="412"/>
    </location>
</feature>
<dbReference type="PANTHER" id="PTHR12011">
    <property type="entry name" value="ADHESION G-PROTEIN COUPLED RECEPTOR"/>
    <property type="match status" value="1"/>
</dbReference>
<feature type="transmembrane region" description="Helical" evidence="5">
    <location>
        <begin position="509"/>
        <end position="531"/>
    </location>
</feature>
<reference evidence="7" key="2">
    <citation type="submission" date="2025-09" db="UniProtKB">
        <authorList>
            <consortium name="Ensembl"/>
        </authorList>
    </citation>
    <scope>IDENTIFICATION</scope>
</reference>
<evidence type="ECO:0000256" key="4">
    <source>
        <dbReference type="ARBA" id="ARBA00023136"/>
    </source>
</evidence>
<evidence type="ECO:0000259" key="6">
    <source>
        <dbReference type="PROSITE" id="PS50261"/>
    </source>
</evidence>
<dbReference type="Proteomes" id="UP000472276">
    <property type="component" value="Unassembled WGS sequence"/>
</dbReference>
<feature type="transmembrane region" description="Helical" evidence="5">
    <location>
        <begin position="316"/>
        <end position="337"/>
    </location>
</feature>
<organism evidence="7 8">
    <name type="scientific">Oreochromis aureus</name>
    <name type="common">Israeli tilapia</name>
    <name type="synonym">Chromis aureus</name>
    <dbReference type="NCBI Taxonomy" id="47969"/>
    <lineage>
        <taxon>Eukaryota</taxon>
        <taxon>Metazoa</taxon>
        <taxon>Chordata</taxon>
        <taxon>Craniata</taxon>
        <taxon>Vertebrata</taxon>
        <taxon>Euteleostomi</taxon>
        <taxon>Actinopterygii</taxon>
        <taxon>Neopterygii</taxon>
        <taxon>Teleostei</taxon>
        <taxon>Neoteleostei</taxon>
        <taxon>Acanthomorphata</taxon>
        <taxon>Ovalentaria</taxon>
        <taxon>Cichlomorphae</taxon>
        <taxon>Cichliformes</taxon>
        <taxon>Cichlidae</taxon>
        <taxon>African cichlids</taxon>
        <taxon>Pseudocrenilabrinae</taxon>
        <taxon>Oreochromini</taxon>
        <taxon>Oreochromis</taxon>
    </lineage>
</organism>
<feature type="transmembrane region" description="Helical" evidence="5">
    <location>
        <begin position="349"/>
        <end position="373"/>
    </location>
</feature>
<keyword evidence="3 5" id="KW-1133">Transmembrane helix</keyword>
<dbReference type="GO" id="GO:0007166">
    <property type="term" value="P:cell surface receptor signaling pathway"/>
    <property type="evidence" value="ECO:0007669"/>
    <property type="project" value="InterPro"/>
</dbReference>
<feature type="domain" description="G-protein coupled receptors family 2 profile 2" evidence="6">
    <location>
        <begin position="314"/>
        <end position="553"/>
    </location>
</feature>
<dbReference type="Gene3D" id="1.20.1070.10">
    <property type="entry name" value="Rhodopsin 7-helix transmembrane proteins"/>
    <property type="match status" value="1"/>
</dbReference>
<feature type="transmembrane region" description="Helical" evidence="5">
    <location>
        <begin position="537"/>
        <end position="561"/>
    </location>
</feature>
<dbReference type="PANTHER" id="PTHR12011:SF435">
    <property type="entry name" value="ADHESION G PROTEIN-COUPLED RECEPTOR G1-RELATED"/>
    <property type="match status" value="1"/>
</dbReference>
<reference evidence="7" key="1">
    <citation type="submission" date="2025-08" db="UniProtKB">
        <authorList>
            <consortium name="Ensembl"/>
        </authorList>
    </citation>
    <scope>IDENTIFICATION</scope>
</reference>
<evidence type="ECO:0000256" key="2">
    <source>
        <dbReference type="ARBA" id="ARBA00022692"/>
    </source>
</evidence>
<keyword evidence="4 5" id="KW-0472">Membrane</keyword>
<dbReference type="FunFam" id="1.20.1070.10:FF:000493">
    <property type="entry name" value="Adhesion G protein-coupled receptor G1"/>
    <property type="match status" value="1"/>
</dbReference>
<dbReference type="Ensembl" id="ENSOABT00000004340.2">
    <property type="protein sequence ID" value="ENSOABP00000004177.2"/>
    <property type="gene ID" value="ENSOABG00000002442.2"/>
</dbReference>
<dbReference type="GO" id="GO:0007189">
    <property type="term" value="P:adenylate cyclase-activating G protein-coupled receptor signaling pathway"/>
    <property type="evidence" value="ECO:0007669"/>
    <property type="project" value="TreeGrafter"/>
</dbReference>
<feature type="transmembrane region" description="Helical" evidence="5">
    <location>
        <begin position="419"/>
        <end position="446"/>
    </location>
</feature>
<feature type="transmembrane region" description="Helical" evidence="5">
    <location>
        <begin position="471"/>
        <end position="497"/>
    </location>
</feature>
<evidence type="ECO:0000256" key="3">
    <source>
        <dbReference type="ARBA" id="ARBA00022989"/>
    </source>
</evidence>
<sequence length="583" mass="65457">SNLTNTGSSSSWVILGILMKPLISSDNDLDWNFCGKWRHGNNPLSLNLNISTGCKGISISANESFLSINGQMTAQCRRSEVITFKHLGYESAGDIKFCLDWEPLLDLLMLTVRNKKLILCSPASLQDSCCTDLSDGPNTEGADYGILNAGIKNDTITDKIRMAYNFQAHSTNYKSWLCLMFAVCLQSIQTHMKGFQVTSFSCQPAIFSSLHICDTIWNTFVLCVQIFMLHYVRGRSSCVCLFQEAHKTAKPINDVVEITVENEIIKDLSEPIRIDFYHDAVSVSLTCVSWDTRKGGNHLEMNIIDEIMPHLLELTVITYLGCAISLISCVALIIYLCRKRYRCIYSLPIHVGLAVSLAFLSLNFFFTGVLANVGGESVCTWVGAVLHYALLCSFAWMGIEVLHTFWLVYMVFTPRLKPYIWNLVGFALPAVPVVILAAIGDIYGLVEVPPMEDPDNPYKMCWMNITENKGWLAFCLTNMTILALLVSSGLVMLFLVYRQIRTRDEWKQNRVAFLSIWGLSCLYGTTWGLAFLEFEPISTFILFITCILNSFQGQCFCCIVIPAKPVMQCNFTSVCYVDVFVAQ</sequence>
<keyword evidence="2 5" id="KW-0812">Transmembrane</keyword>
<dbReference type="GO" id="GO:0004930">
    <property type="term" value="F:G protein-coupled receptor activity"/>
    <property type="evidence" value="ECO:0007669"/>
    <property type="project" value="InterPro"/>
</dbReference>
<evidence type="ECO:0000313" key="8">
    <source>
        <dbReference type="Proteomes" id="UP000472276"/>
    </source>
</evidence>
<dbReference type="GO" id="GO:0005886">
    <property type="term" value="C:plasma membrane"/>
    <property type="evidence" value="ECO:0007669"/>
    <property type="project" value="TreeGrafter"/>
</dbReference>
<keyword evidence="8" id="KW-1185">Reference proteome</keyword>
<evidence type="ECO:0000313" key="7">
    <source>
        <dbReference type="Ensembl" id="ENSOABP00000004177.2"/>
    </source>
</evidence>
<dbReference type="InterPro" id="IPR017981">
    <property type="entry name" value="GPCR_2-like_7TM"/>
</dbReference>
<name>A0A668RJ23_OREAU</name>
<proteinExistence type="predicted"/>